<dbReference type="SUPFAM" id="SSF103647">
    <property type="entry name" value="TSP type-3 repeat"/>
    <property type="match status" value="1"/>
</dbReference>
<dbReference type="EMBL" id="JAVDQA010000012">
    <property type="protein sequence ID" value="MDR6302213.1"/>
    <property type="molecule type" value="Genomic_DNA"/>
</dbReference>
<dbReference type="PROSITE" id="PS00018">
    <property type="entry name" value="EF_HAND_1"/>
    <property type="match status" value="1"/>
</dbReference>
<dbReference type="InterPro" id="IPR028974">
    <property type="entry name" value="TSP_type-3_rpt"/>
</dbReference>
<organism evidence="2 3">
    <name type="scientific">Mesonia maritima</name>
    <dbReference type="NCBI Taxonomy" id="1793873"/>
    <lineage>
        <taxon>Bacteria</taxon>
        <taxon>Pseudomonadati</taxon>
        <taxon>Bacteroidota</taxon>
        <taxon>Flavobacteriia</taxon>
        <taxon>Flavobacteriales</taxon>
        <taxon>Flavobacteriaceae</taxon>
        <taxon>Mesonia</taxon>
    </lineage>
</organism>
<dbReference type="Gene3D" id="4.10.1080.10">
    <property type="entry name" value="TSP type-3 repeat"/>
    <property type="match status" value="1"/>
</dbReference>
<dbReference type="InterPro" id="IPR018247">
    <property type="entry name" value="EF_Hand_1_Ca_BS"/>
</dbReference>
<dbReference type="Proteomes" id="UP001257659">
    <property type="component" value="Unassembled WGS sequence"/>
</dbReference>
<accession>A0ABU1K9C1</accession>
<feature type="compositionally biased region" description="Acidic residues" evidence="1">
    <location>
        <begin position="195"/>
        <end position="219"/>
    </location>
</feature>
<reference evidence="2 3" key="1">
    <citation type="submission" date="2023-07" db="EMBL/GenBank/DDBJ databases">
        <title>Genomic Encyclopedia of Type Strains, Phase IV (KMG-IV): sequencing the most valuable type-strain genomes for metagenomic binning, comparative biology and taxonomic classification.</title>
        <authorList>
            <person name="Goeker M."/>
        </authorList>
    </citation>
    <scope>NUCLEOTIDE SEQUENCE [LARGE SCALE GENOMIC DNA]</scope>
    <source>
        <strain evidence="2 3">DSM 102814</strain>
    </source>
</reference>
<protein>
    <submittedName>
        <fullName evidence="2">Uncharacterized protein</fullName>
    </submittedName>
</protein>
<feature type="compositionally biased region" description="Acidic residues" evidence="1">
    <location>
        <begin position="147"/>
        <end position="157"/>
    </location>
</feature>
<feature type="region of interest" description="Disordered" evidence="1">
    <location>
        <begin position="147"/>
        <end position="168"/>
    </location>
</feature>
<sequence length="322" mass="35728">MKKFISIFIFILCCSACDDGDIIVTSFDFDEDAQLTTCTEQGENPNQEVIRLLYTTNSEPSESLSLSLTQPDFTGKFEGLAEQDSIVVDLNQNNRLVYRTYNGPISGSDYFCNDIPPSEPQVEDEYISTNGGRVIITTTIIEQDDNDGIPAEEEDLNGDGNLFNDDTDGDGIPNFLDIDDDNDNVLTLNELGNDVENDNYLDTDNDGIPDYLDSDDDGDGVLTRNEDLNANDNSDDPQEYILNPSDDDTNGNGIPNYLDPEDTLSEDINVVRANRVSRTFRTIVVAKDITMENTANGEEIILETLTIGRFQISSTQEFINPN</sequence>
<feature type="region of interest" description="Disordered" evidence="1">
    <location>
        <begin position="195"/>
        <end position="261"/>
    </location>
</feature>
<proteinExistence type="predicted"/>
<dbReference type="RefSeq" id="WP_309730619.1">
    <property type="nucleotide sequence ID" value="NZ_JAVDQA010000012.1"/>
</dbReference>
<evidence type="ECO:0000256" key="1">
    <source>
        <dbReference type="SAM" id="MobiDB-lite"/>
    </source>
</evidence>
<comment type="caution">
    <text evidence="2">The sequence shown here is derived from an EMBL/GenBank/DDBJ whole genome shotgun (WGS) entry which is preliminary data.</text>
</comment>
<keyword evidence="3" id="KW-1185">Reference proteome</keyword>
<evidence type="ECO:0000313" key="2">
    <source>
        <dbReference type="EMBL" id="MDR6302213.1"/>
    </source>
</evidence>
<name>A0ABU1K9C1_9FLAO</name>
<evidence type="ECO:0000313" key="3">
    <source>
        <dbReference type="Proteomes" id="UP001257659"/>
    </source>
</evidence>
<gene>
    <name evidence="2" type="ORF">GGR31_002892</name>
</gene>